<feature type="compositionally biased region" description="Polar residues" evidence="1">
    <location>
        <begin position="19"/>
        <end position="33"/>
    </location>
</feature>
<proteinExistence type="predicted"/>
<sequence length="153" mass="16476">MPAPSRQQTMPQPVISKPLQKTTTPAHSRQETMPQPVISKPLQKTTTPAPSSHPHTRHAPTLTQPLQNTSISVPSHSQTAPASSHPQTIPTYALSPDLQSGTSMDMPQDPSLDNGSQSNQHVDISSVAPENIMWGSKDPSDGRIWIRSAPGNK</sequence>
<evidence type="ECO:0000256" key="1">
    <source>
        <dbReference type="SAM" id="MobiDB-lite"/>
    </source>
</evidence>
<reference evidence="2 3" key="1">
    <citation type="journal article" date="2018" name="Front. Plant Sci.">
        <title>Red Clover (Trifolium pratense) and Zigzag Clover (T. medium) - A Picture of Genomic Similarities and Differences.</title>
        <authorList>
            <person name="Dluhosova J."/>
            <person name="Istvanek J."/>
            <person name="Nedelnik J."/>
            <person name="Repkova J."/>
        </authorList>
    </citation>
    <scope>NUCLEOTIDE SEQUENCE [LARGE SCALE GENOMIC DNA]</scope>
    <source>
        <strain evidence="3">cv. 10/8</strain>
        <tissue evidence="2">Leaf</tissue>
    </source>
</reference>
<name>A0A392MW13_9FABA</name>
<feature type="compositionally biased region" description="Polar residues" evidence="1">
    <location>
        <begin position="97"/>
        <end position="123"/>
    </location>
</feature>
<feature type="region of interest" description="Disordered" evidence="1">
    <location>
        <begin position="1"/>
        <end position="153"/>
    </location>
</feature>
<evidence type="ECO:0000313" key="3">
    <source>
        <dbReference type="Proteomes" id="UP000265520"/>
    </source>
</evidence>
<feature type="compositionally biased region" description="Polar residues" evidence="1">
    <location>
        <begin position="1"/>
        <end position="11"/>
    </location>
</feature>
<accession>A0A392MW13</accession>
<dbReference type="EMBL" id="LXQA010020945">
    <property type="protein sequence ID" value="MCH91681.1"/>
    <property type="molecule type" value="Genomic_DNA"/>
</dbReference>
<protein>
    <submittedName>
        <fullName evidence="2">Uncharacterized protein</fullName>
    </submittedName>
</protein>
<keyword evidence="3" id="KW-1185">Reference proteome</keyword>
<evidence type="ECO:0000313" key="2">
    <source>
        <dbReference type="EMBL" id="MCH91681.1"/>
    </source>
</evidence>
<dbReference type="AlphaFoldDB" id="A0A392MW13"/>
<dbReference type="Proteomes" id="UP000265520">
    <property type="component" value="Unassembled WGS sequence"/>
</dbReference>
<comment type="caution">
    <text evidence="2">The sequence shown here is derived from an EMBL/GenBank/DDBJ whole genome shotgun (WGS) entry which is preliminary data.</text>
</comment>
<organism evidence="2 3">
    <name type="scientific">Trifolium medium</name>
    <dbReference type="NCBI Taxonomy" id="97028"/>
    <lineage>
        <taxon>Eukaryota</taxon>
        <taxon>Viridiplantae</taxon>
        <taxon>Streptophyta</taxon>
        <taxon>Embryophyta</taxon>
        <taxon>Tracheophyta</taxon>
        <taxon>Spermatophyta</taxon>
        <taxon>Magnoliopsida</taxon>
        <taxon>eudicotyledons</taxon>
        <taxon>Gunneridae</taxon>
        <taxon>Pentapetalae</taxon>
        <taxon>rosids</taxon>
        <taxon>fabids</taxon>
        <taxon>Fabales</taxon>
        <taxon>Fabaceae</taxon>
        <taxon>Papilionoideae</taxon>
        <taxon>50 kb inversion clade</taxon>
        <taxon>NPAAA clade</taxon>
        <taxon>Hologalegina</taxon>
        <taxon>IRL clade</taxon>
        <taxon>Trifolieae</taxon>
        <taxon>Trifolium</taxon>
    </lineage>
</organism>
<feature type="compositionally biased region" description="Polar residues" evidence="1">
    <location>
        <begin position="62"/>
        <end position="90"/>
    </location>
</feature>